<gene>
    <name evidence="1" type="primary">tarJ'</name>
    <name evidence="1" type="ORF">SDC9_168153</name>
</gene>
<reference evidence="1" key="1">
    <citation type="submission" date="2019-08" db="EMBL/GenBank/DDBJ databases">
        <authorList>
            <person name="Kucharzyk K."/>
            <person name="Murdoch R.W."/>
            <person name="Higgins S."/>
            <person name="Loffler F."/>
        </authorList>
    </citation>
    <scope>NUCLEOTIDE SEQUENCE</scope>
</reference>
<dbReference type="GO" id="GO:0016491">
    <property type="term" value="F:oxidoreductase activity"/>
    <property type="evidence" value="ECO:0007669"/>
    <property type="project" value="UniProtKB-KW"/>
</dbReference>
<accession>A0A645G9M9</accession>
<organism evidence="1">
    <name type="scientific">bioreactor metagenome</name>
    <dbReference type="NCBI Taxonomy" id="1076179"/>
    <lineage>
        <taxon>unclassified sequences</taxon>
        <taxon>metagenomes</taxon>
        <taxon>ecological metagenomes</taxon>
    </lineage>
</organism>
<protein>
    <submittedName>
        <fullName evidence="1">Ribulose-5-phosphate reductase 2</fullName>
        <ecNumber evidence="1">1.1.1.405</ecNumber>
    </submittedName>
</protein>
<dbReference type="AlphaFoldDB" id="A0A645G9M9"/>
<dbReference type="EMBL" id="VSSQ01068612">
    <property type="protein sequence ID" value="MPN20774.1"/>
    <property type="molecule type" value="Genomic_DNA"/>
</dbReference>
<name>A0A645G9M9_9ZZZZ</name>
<proteinExistence type="predicted"/>
<sequence length="80" mass="9172">MDINTRMVLERGLRLFGSSRSGAEDFERTVALYVAHPEIPHYLENLVGDVVKIRSIADIHKAFELDIKRGFGKTVLDWEK</sequence>
<keyword evidence="1" id="KW-0560">Oxidoreductase</keyword>
<comment type="caution">
    <text evidence="1">The sequence shown here is derived from an EMBL/GenBank/DDBJ whole genome shotgun (WGS) entry which is preliminary data.</text>
</comment>
<evidence type="ECO:0000313" key="1">
    <source>
        <dbReference type="EMBL" id="MPN20774.1"/>
    </source>
</evidence>
<dbReference type="EC" id="1.1.1.405" evidence="1"/>